<evidence type="ECO:0008006" key="3">
    <source>
        <dbReference type="Google" id="ProtNLM"/>
    </source>
</evidence>
<dbReference type="InterPro" id="IPR027417">
    <property type="entry name" value="P-loop_NTPase"/>
</dbReference>
<dbReference type="EMBL" id="KN832887">
    <property type="protein sequence ID" value="KIM95373.1"/>
    <property type="molecule type" value="Genomic_DNA"/>
</dbReference>
<name>A0A0C3C8Y3_OIDMZ</name>
<dbReference type="AlphaFoldDB" id="A0A0C3C8Y3"/>
<evidence type="ECO:0000313" key="1">
    <source>
        <dbReference type="EMBL" id="KIM95373.1"/>
    </source>
</evidence>
<dbReference type="Proteomes" id="UP000054321">
    <property type="component" value="Unassembled WGS sequence"/>
</dbReference>
<dbReference type="InParanoid" id="A0A0C3C8Y3"/>
<keyword evidence="2" id="KW-1185">Reference proteome</keyword>
<accession>A0A0C3C8Y3</accession>
<dbReference type="SUPFAM" id="SSF52540">
    <property type="entry name" value="P-loop containing nucleoside triphosphate hydrolases"/>
    <property type="match status" value="1"/>
</dbReference>
<protein>
    <recommendedName>
        <fullName evidence="3">CobQ/CobB/MinD/ParA nucleotide binding domain-containing protein</fullName>
    </recommendedName>
</protein>
<evidence type="ECO:0000313" key="2">
    <source>
        <dbReference type="Proteomes" id="UP000054321"/>
    </source>
</evidence>
<proteinExistence type="predicted"/>
<reference evidence="2" key="2">
    <citation type="submission" date="2015-01" db="EMBL/GenBank/DDBJ databases">
        <title>Evolutionary Origins and Diversification of the Mycorrhizal Mutualists.</title>
        <authorList>
            <consortium name="DOE Joint Genome Institute"/>
            <consortium name="Mycorrhizal Genomics Consortium"/>
            <person name="Kohler A."/>
            <person name="Kuo A."/>
            <person name="Nagy L.G."/>
            <person name="Floudas D."/>
            <person name="Copeland A."/>
            <person name="Barry K.W."/>
            <person name="Cichocki N."/>
            <person name="Veneault-Fourrey C."/>
            <person name="LaButti K."/>
            <person name="Lindquist E.A."/>
            <person name="Lipzen A."/>
            <person name="Lundell T."/>
            <person name="Morin E."/>
            <person name="Murat C."/>
            <person name="Riley R."/>
            <person name="Ohm R."/>
            <person name="Sun H."/>
            <person name="Tunlid A."/>
            <person name="Henrissat B."/>
            <person name="Grigoriev I.V."/>
            <person name="Hibbett D.S."/>
            <person name="Martin F."/>
        </authorList>
    </citation>
    <scope>NUCLEOTIDE SEQUENCE [LARGE SCALE GENOMIC DNA]</scope>
    <source>
        <strain evidence="2">Zn</strain>
    </source>
</reference>
<sequence length="389" mass="42127">MIHIVSNIRNLDKFLKCFPWLASDPAAPGSDVEVSNILRHLATPQSVRAGHYDLVVAKVTSPGATVTEDREGNERPLLLGEWLVAPLIGRESNLGHSSILPVEGIAIGSIIDYISIGGGLGISPDNPASRGDPTKVQVLGILRYHDGRIARSLDFAIDVITKPDKKLCPVIAVIGSCSGAGKTTACIDLLRQLRRQVPKTAVAKLSGTMQKKEILELAIHAAQGMDMADVGLPTTTPPSQENDDRAFFAVNQVLVAADRNLRALSADNDLIMVEFGGDMLSASVPRLLEDPTRLNITALIMVAETPTAAIGMETKLFCISERYESIPRYVVGPATNLQANRNRVRRETSCLGCYDIWTKHSKFAPERQIKLSNAHTEELGGQLLKHCGF</sequence>
<gene>
    <name evidence="1" type="ORF">OIDMADRAFT_45257</name>
</gene>
<reference evidence="1 2" key="1">
    <citation type="submission" date="2014-04" db="EMBL/GenBank/DDBJ databases">
        <authorList>
            <consortium name="DOE Joint Genome Institute"/>
            <person name="Kuo A."/>
            <person name="Martino E."/>
            <person name="Perotto S."/>
            <person name="Kohler A."/>
            <person name="Nagy L.G."/>
            <person name="Floudas D."/>
            <person name="Copeland A."/>
            <person name="Barry K.W."/>
            <person name="Cichocki N."/>
            <person name="Veneault-Fourrey C."/>
            <person name="LaButti K."/>
            <person name="Lindquist E.A."/>
            <person name="Lipzen A."/>
            <person name="Lundell T."/>
            <person name="Morin E."/>
            <person name="Murat C."/>
            <person name="Sun H."/>
            <person name="Tunlid A."/>
            <person name="Henrissat B."/>
            <person name="Grigoriev I.V."/>
            <person name="Hibbett D.S."/>
            <person name="Martin F."/>
            <person name="Nordberg H.P."/>
            <person name="Cantor M.N."/>
            <person name="Hua S.X."/>
        </authorList>
    </citation>
    <scope>NUCLEOTIDE SEQUENCE [LARGE SCALE GENOMIC DNA]</scope>
    <source>
        <strain evidence="1 2">Zn</strain>
    </source>
</reference>
<organism evidence="1 2">
    <name type="scientific">Oidiodendron maius (strain Zn)</name>
    <dbReference type="NCBI Taxonomy" id="913774"/>
    <lineage>
        <taxon>Eukaryota</taxon>
        <taxon>Fungi</taxon>
        <taxon>Dikarya</taxon>
        <taxon>Ascomycota</taxon>
        <taxon>Pezizomycotina</taxon>
        <taxon>Leotiomycetes</taxon>
        <taxon>Leotiomycetes incertae sedis</taxon>
        <taxon>Myxotrichaceae</taxon>
        <taxon>Oidiodendron</taxon>
    </lineage>
</organism>
<dbReference type="HOGENOM" id="CLU_752666_0_0_1"/>
<dbReference type="OrthoDB" id="5369299at2759"/>